<proteinExistence type="predicted"/>
<evidence type="ECO:0000256" key="1">
    <source>
        <dbReference type="SAM" id="Coils"/>
    </source>
</evidence>
<dbReference type="EMBL" id="FPHP01000031">
    <property type="protein sequence ID" value="SFV75385.1"/>
    <property type="molecule type" value="Genomic_DNA"/>
</dbReference>
<dbReference type="AlphaFoldDB" id="A0A1W1D431"/>
<evidence type="ECO:0000313" key="3">
    <source>
        <dbReference type="EMBL" id="SFV75385.1"/>
    </source>
</evidence>
<accession>A0A1W1D431</accession>
<sequence>MFVEWSLLTITSLLSVYLFVKMFYFKSITKKEQRSNDLMKMTLKEAEIMIRKYQIQLQRALGNVDILSEELSKLRNELKILKQRNTKYRQETERLNAQIKALEGRIDALL</sequence>
<organism evidence="3">
    <name type="scientific">hydrothermal vent metagenome</name>
    <dbReference type="NCBI Taxonomy" id="652676"/>
    <lineage>
        <taxon>unclassified sequences</taxon>
        <taxon>metagenomes</taxon>
        <taxon>ecological metagenomes</taxon>
    </lineage>
</organism>
<keyword evidence="2" id="KW-0812">Transmembrane</keyword>
<evidence type="ECO:0000256" key="2">
    <source>
        <dbReference type="SAM" id="Phobius"/>
    </source>
</evidence>
<name>A0A1W1D431_9ZZZZ</name>
<gene>
    <name evidence="3" type="ORF">MNB_SM-3-702</name>
</gene>
<feature type="coiled-coil region" evidence="1">
    <location>
        <begin position="43"/>
        <end position="105"/>
    </location>
</feature>
<reference evidence="3" key="1">
    <citation type="submission" date="2016-10" db="EMBL/GenBank/DDBJ databases">
        <authorList>
            <person name="de Groot N.N."/>
        </authorList>
    </citation>
    <scope>NUCLEOTIDE SEQUENCE</scope>
</reference>
<keyword evidence="2" id="KW-1133">Transmembrane helix</keyword>
<keyword evidence="1" id="KW-0175">Coiled coil</keyword>
<feature type="transmembrane region" description="Helical" evidence="2">
    <location>
        <begin position="6"/>
        <end position="25"/>
    </location>
</feature>
<keyword evidence="2" id="KW-0472">Membrane</keyword>
<protein>
    <submittedName>
        <fullName evidence="3">Uncharacterized protein</fullName>
    </submittedName>
</protein>